<proteinExistence type="predicted"/>
<comment type="caution">
    <text evidence="1">The sequence shown here is derived from an EMBL/GenBank/DDBJ whole genome shotgun (WGS) entry which is preliminary data.</text>
</comment>
<accession>A0A7J5ABB7</accession>
<dbReference type="GO" id="GO:0016787">
    <property type="term" value="F:hydrolase activity"/>
    <property type="evidence" value="ECO:0007669"/>
    <property type="project" value="UniProtKB-KW"/>
</dbReference>
<dbReference type="Proteomes" id="UP000490922">
    <property type="component" value="Unassembled WGS sequence"/>
</dbReference>
<reference evidence="1 2" key="1">
    <citation type="submission" date="2019-09" db="EMBL/GenBank/DDBJ databases">
        <title>Flavobacterium sp. nov., isolated from glacier ice.</title>
        <authorList>
            <person name="Liu Q."/>
        </authorList>
    </citation>
    <scope>NUCLEOTIDE SEQUENCE [LARGE SCALE GENOMIC DNA]</scope>
    <source>
        <strain evidence="1 2">NBRC 112527</strain>
    </source>
</reference>
<dbReference type="RefSeq" id="WP_151108266.1">
    <property type="nucleotide sequence ID" value="NZ_WAEM01000007.1"/>
</dbReference>
<evidence type="ECO:0000313" key="2">
    <source>
        <dbReference type="Proteomes" id="UP000490922"/>
    </source>
</evidence>
<dbReference type="EMBL" id="WAEM01000007">
    <property type="protein sequence ID" value="KAB1154847.1"/>
    <property type="molecule type" value="Genomic_DNA"/>
</dbReference>
<dbReference type="SUPFAM" id="SSF49785">
    <property type="entry name" value="Galactose-binding domain-like"/>
    <property type="match status" value="1"/>
</dbReference>
<dbReference type="InterPro" id="IPR008979">
    <property type="entry name" value="Galactose-bd-like_sf"/>
</dbReference>
<name>A0A7J5ABB7_9FLAO</name>
<keyword evidence="1" id="KW-0378">Hydrolase</keyword>
<dbReference type="Gene3D" id="2.60.40.1080">
    <property type="match status" value="1"/>
</dbReference>
<gene>
    <name evidence="1" type="ORF">F6464_12440</name>
</gene>
<keyword evidence="2" id="KW-1185">Reference proteome</keyword>
<dbReference type="AlphaFoldDB" id="A0A7J5ABB7"/>
<dbReference type="Gene3D" id="2.60.120.430">
    <property type="entry name" value="Galactose-binding lectin"/>
    <property type="match status" value="1"/>
</dbReference>
<protein>
    <submittedName>
        <fullName evidence="1">Glycosyl hydrolase family 16</fullName>
    </submittedName>
</protein>
<dbReference type="InterPro" id="IPR008964">
    <property type="entry name" value="Invasin/intimin_cell_adhesion"/>
</dbReference>
<evidence type="ECO:0000313" key="1">
    <source>
        <dbReference type="EMBL" id="KAB1154847.1"/>
    </source>
</evidence>
<sequence>MKKYSIIKFRKIGLALIGLLFVPGCQNDVSDLKNIDATVSANKSGDVFIDTFSSGLDYAAFADSDLLGFQVDSDVAYNGSASSMRFDVPNVGDPDGGFTGGAFFSTGARNLTGYNVLTFWAKGLQASTIEIGFGLDNKGSQDYKASCTQKISTTWKKYYIPIPDASKLKSEKGLLYVSAGPNAGNGFTFWLDEVKYENLVDVILQEALINSGQSTTKTGPAPITIGGLTTKYSLPNGGNQVVNTSPNYFDFSSDNVAAVSVNSKGVVEQLSTGTATITAKLGNLAAIGSIKVISSGPFVFPPVPTRDKANVVSVFSDFYPSINVDFFNGYWQPYQTTLSNDFEVKVDGKVDKFLNYTNFNFVGNQFTNPLVDLSQMTHLHLNMYIPGEVPSNFNFLITVSDFGPNGKNDGTTGDDTRKQLFVPKSDKIKANEWLTIELPLQMSTKNRVGLIIYENIKAELGPSLKEFYLDNVYFYKE</sequence>
<organism evidence="1 2">
    <name type="scientific">Flavobacterium luteum</name>
    <dbReference type="NCBI Taxonomy" id="2026654"/>
    <lineage>
        <taxon>Bacteria</taxon>
        <taxon>Pseudomonadati</taxon>
        <taxon>Bacteroidota</taxon>
        <taxon>Flavobacteriia</taxon>
        <taxon>Flavobacteriales</taxon>
        <taxon>Flavobacteriaceae</taxon>
        <taxon>Flavobacterium</taxon>
    </lineage>
</organism>
<dbReference type="SUPFAM" id="SSF49373">
    <property type="entry name" value="Invasin/intimin cell-adhesion fragments"/>
    <property type="match status" value="1"/>
</dbReference>
<dbReference type="OrthoDB" id="5381604at2"/>